<dbReference type="eggNOG" id="COG0318">
    <property type="taxonomic scope" value="Bacteria"/>
</dbReference>
<dbReference type="AlphaFoldDB" id="Q02AC7"/>
<sequence length="468" mass="51869">MNLTHLFDLSLSGRRDTGALEFQDRCYTFGELDSRSNRLANLLLHRGLKTGDRLCCYLANCVEMIDLYLACVKLGVIFVPINILYRDREMHHILSDAEPIALIAAEPFPAPVPIWRAADLAAEAASFPDARPTIALDGDTPAGIIYTSGTTGASKGAVLTHNNFAANAITLLTCWQITAADRFLLALPLFHVHALGNGLHCWLASGCRMRLLERFEHQKAAAEFLDFRPTLFFGVPTIYVRLLDIPPDAAREIGAAMRLFVSGSAPLPAQVLESFRKRYGHTILERYGMSENLMNISNPYLGERRPGSVGLPLPGVSVRLVEGEIQLKGPNLFKGYWRREEATRAALVDGWFRTGDLAECSLDGYYTLSGRKSDLIISGGFNIYPREIEEFLQEQEEIAEAAVVGLPDPVRGEVPVAYVVCKCAFDAADLEARCRAQFASFKVPRAFRTVPMLPRNAMGKIQKHLLER</sequence>
<evidence type="ECO:0000259" key="2">
    <source>
        <dbReference type="Pfam" id="PF00501"/>
    </source>
</evidence>
<dbReference type="PROSITE" id="PS00455">
    <property type="entry name" value="AMP_BINDING"/>
    <property type="match status" value="1"/>
</dbReference>
<dbReference type="PANTHER" id="PTHR43201:SF8">
    <property type="entry name" value="ACYL-COA SYNTHETASE FAMILY MEMBER 3"/>
    <property type="match status" value="1"/>
</dbReference>
<dbReference type="OrthoDB" id="9778383at2"/>
<evidence type="ECO:0000259" key="3">
    <source>
        <dbReference type="Pfam" id="PF13193"/>
    </source>
</evidence>
<reference evidence="4" key="1">
    <citation type="submission" date="2006-10" db="EMBL/GenBank/DDBJ databases">
        <title>Complete sequence of Solibacter usitatus Ellin6076.</title>
        <authorList>
            <consortium name="US DOE Joint Genome Institute"/>
            <person name="Copeland A."/>
            <person name="Lucas S."/>
            <person name="Lapidus A."/>
            <person name="Barry K."/>
            <person name="Detter J.C."/>
            <person name="Glavina del Rio T."/>
            <person name="Hammon N."/>
            <person name="Israni S."/>
            <person name="Dalin E."/>
            <person name="Tice H."/>
            <person name="Pitluck S."/>
            <person name="Thompson L.S."/>
            <person name="Brettin T."/>
            <person name="Bruce D."/>
            <person name="Han C."/>
            <person name="Tapia R."/>
            <person name="Gilna P."/>
            <person name="Schmutz J."/>
            <person name="Larimer F."/>
            <person name="Land M."/>
            <person name="Hauser L."/>
            <person name="Kyrpides N."/>
            <person name="Mikhailova N."/>
            <person name="Janssen P.H."/>
            <person name="Kuske C.R."/>
            <person name="Richardson P."/>
        </authorList>
    </citation>
    <scope>NUCLEOTIDE SEQUENCE</scope>
    <source>
        <strain evidence="4">Ellin6076</strain>
    </source>
</reference>
<dbReference type="STRING" id="234267.Acid_0997"/>
<evidence type="ECO:0000256" key="1">
    <source>
        <dbReference type="ARBA" id="ARBA00006432"/>
    </source>
</evidence>
<accession>Q02AC7</accession>
<dbReference type="SUPFAM" id="SSF56801">
    <property type="entry name" value="Acetyl-CoA synthetase-like"/>
    <property type="match status" value="1"/>
</dbReference>
<dbReference type="InterPro" id="IPR025110">
    <property type="entry name" value="AMP-bd_C"/>
</dbReference>
<dbReference type="CDD" id="cd05941">
    <property type="entry name" value="MCS"/>
    <property type="match status" value="1"/>
</dbReference>
<dbReference type="Gene3D" id="3.30.300.30">
    <property type="match status" value="1"/>
</dbReference>
<dbReference type="EMBL" id="CP000473">
    <property type="protein sequence ID" value="ABJ81995.1"/>
    <property type="molecule type" value="Genomic_DNA"/>
</dbReference>
<proteinExistence type="inferred from homology"/>
<comment type="similarity">
    <text evidence="1">Belongs to the ATP-dependent AMP-binding enzyme family.</text>
</comment>
<dbReference type="PANTHER" id="PTHR43201">
    <property type="entry name" value="ACYL-COA SYNTHETASE"/>
    <property type="match status" value="1"/>
</dbReference>
<dbReference type="InterPro" id="IPR042099">
    <property type="entry name" value="ANL_N_sf"/>
</dbReference>
<keyword evidence="4" id="KW-0436">Ligase</keyword>
<dbReference type="Pfam" id="PF13193">
    <property type="entry name" value="AMP-binding_C"/>
    <property type="match status" value="1"/>
</dbReference>
<dbReference type="GO" id="GO:0031956">
    <property type="term" value="F:medium-chain fatty acid-CoA ligase activity"/>
    <property type="evidence" value="ECO:0007669"/>
    <property type="project" value="TreeGrafter"/>
</dbReference>
<dbReference type="InterPro" id="IPR000873">
    <property type="entry name" value="AMP-dep_synth/lig_dom"/>
</dbReference>
<gene>
    <name evidence="4" type="ordered locus">Acid_0997</name>
</gene>
<feature type="domain" description="AMP-dependent synthetase/ligase" evidence="2">
    <location>
        <begin position="13"/>
        <end position="337"/>
    </location>
</feature>
<dbReference type="InterPro" id="IPR045851">
    <property type="entry name" value="AMP-bd_C_sf"/>
</dbReference>
<dbReference type="Gene3D" id="3.40.50.12780">
    <property type="entry name" value="N-terminal domain of ligase-like"/>
    <property type="match status" value="1"/>
</dbReference>
<dbReference type="HOGENOM" id="CLU_000022_59_10_0"/>
<evidence type="ECO:0000313" key="4">
    <source>
        <dbReference type="EMBL" id="ABJ81995.1"/>
    </source>
</evidence>
<dbReference type="InterPro" id="IPR020845">
    <property type="entry name" value="AMP-binding_CS"/>
</dbReference>
<name>Q02AC7_SOLUE</name>
<organism evidence="4">
    <name type="scientific">Solibacter usitatus (strain Ellin6076)</name>
    <dbReference type="NCBI Taxonomy" id="234267"/>
    <lineage>
        <taxon>Bacteria</taxon>
        <taxon>Pseudomonadati</taxon>
        <taxon>Acidobacteriota</taxon>
        <taxon>Terriglobia</taxon>
        <taxon>Bryobacterales</taxon>
        <taxon>Solibacteraceae</taxon>
        <taxon>Candidatus Solibacter</taxon>
    </lineage>
</organism>
<dbReference type="Pfam" id="PF00501">
    <property type="entry name" value="AMP-binding"/>
    <property type="match status" value="1"/>
</dbReference>
<dbReference type="InParanoid" id="Q02AC7"/>
<dbReference type="GO" id="GO:0006631">
    <property type="term" value="P:fatty acid metabolic process"/>
    <property type="evidence" value="ECO:0007669"/>
    <property type="project" value="TreeGrafter"/>
</dbReference>
<protein>
    <submittedName>
        <fullName evidence="4">AMP-dependent synthetase and ligase</fullName>
    </submittedName>
</protein>
<feature type="domain" description="AMP-binding enzyme C-terminal" evidence="3">
    <location>
        <begin position="387"/>
        <end position="460"/>
    </location>
</feature>
<dbReference type="KEGG" id="sus:Acid_0997"/>